<accession>A0A2C9W8K1</accession>
<protein>
    <submittedName>
        <fullName evidence="1">Uncharacterized protein</fullName>
    </submittedName>
</protein>
<proteinExistence type="predicted"/>
<evidence type="ECO:0000313" key="1">
    <source>
        <dbReference type="EMBL" id="OAY55777.1"/>
    </source>
</evidence>
<dbReference type="AlphaFoldDB" id="A0A2C9W8K1"/>
<reference evidence="1" key="1">
    <citation type="submission" date="2016-02" db="EMBL/GenBank/DDBJ databases">
        <title>WGS assembly of Manihot esculenta.</title>
        <authorList>
            <person name="Bredeson J.V."/>
            <person name="Prochnik S.E."/>
            <person name="Lyons J.B."/>
            <person name="Schmutz J."/>
            <person name="Grimwood J."/>
            <person name="Vrebalov J."/>
            <person name="Bart R.S."/>
            <person name="Amuge T."/>
            <person name="Ferguson M.E."/>
            <person name="Green R."/>
            <person name="Putnam N."/>
            <person name="Stites J."/>
            <person name="Rounsley S."/>
            <person name="Rokhsar D.S."/>
        </authorList>
    </citation>
    <scope>NUCLEOTIDE SEQUENCE [LARGE SCALE GENOMIC DNA]</scope>
    <source>
        <tissue evidence="1">Leaf</tissue>
    </source>
</reference>
<dbReference type="EMBL" id="CM004389">
    <property type="protein sequence ID" value="OAY55777.1"/>
    <property type="molecule type" value="Genomic_DNA"/>
</dbReference>
<sequence length="41" mass="4687">MKGKFTSSFTGFLRANFVKCNCNDIAISNKSFCETRLVLMY</sequence>
<gene>
    <name evidence="1" type="ORF">MANES_03G179400</name>
</gene>
<organism evidence="1">
    <name type="scientific">Manihot esculenta</name>
    <name type="common">Cassava</name>
    <name type="synonym">Jatropha manihot</name>
    <dbReference type="NCBI Taxonomy" id="3983"/>
    <lineage>
        <taxon>Eukaryota</taxon>
        <taxon>Viridiplantae</taxon>
        <taxon>Streptophyta</taxon>
        <taxon>Embryophyta</taxon>
        <taxon>Tracheophyta</taxon>
        <taxon>Spermatophyta</taxon>
        <taxon>Magnoliopsida</taxon>
        <taxon>eudicotyledons</taxon>
        <taxon>Gunneridae</taxon>
        <taxon>Pentapetalae</taxon>
        <taxon>rosids</taxon>
        <taxon>fabids</taxon>
        <taxon>Malpighiales</taxon>
        <taxon>Euphorbiaceae</taxon>
        <taxon>Crotonoideae</taxon>
        <taxon>Manihoteae</taxon>
        <taxon>Manihot</taxon>
    </lineage>
</organism>
<name>A0A2C9W8K1_MANES</name>